<evidence type="ECO:0000313" key="4">
    <source>
        <dbReference type="EMBL" id="MBT2987859.1"/>
    </source>
</evidence>
<dbReference type="InterPro" id="IPR016181">
    <property type="entry name" value="Acyl_CoA_acyltransferase"/>
</dbReference>
<dbReference type="CDD" id="cd04301">
    <property type="entry name" value="NAT_SF"/>
    <property type="match status" value="1"/>
</dbReference>
<dbReference type="GO" id="GO:0008999">
    <property type="term" value="F:protein-N-terminal-alanine acetyltransferase activity"/>
    <property type="evidence" value="ECO:0007669"/>
    <property type="project" value="UniProtKB-UniRule"/>
</dbReference>
<accession>A0A944QTE8</accession>
<dbReference type="GO" id="GO:0005737">
    <property type="term" value="C:cytoplasm"/>
    <property type="evidence" value="ECO:0007669"/>
    <property type="project" value="UniProtKB-SubCell"/>
</dbReference>
<proteinExistence type="inferred from homology"/>
<dbReference type="InterPro" id="IPR043690">
    <property type="entry name" value="RimI"/>
</dbReference>
<evidence type="ECO:0000313" key="5">
    <source>
        <dbReference type="Proteomes" id="UP000770889"/>
    </source>
</evidence>
<feature type="binding site" evidence="1">
    <location>
        <position position="116"/>
    </location>
    <ligand>
        <name>acetyl-CoA</name>
        <dbReference type="ChEBI" id="CHEBI:57288"/>
    </ligand>
</feature>
<keyword evidence="4" id="KW-0687">Ribonucleoprotein</keyword>
<comment type="caution">
    <text evidence="4">The sequence shown here is derived from an EMBL/GenBank/DDBJ whole genome shotgun (WGS) entry which is preliminary data.</text>
</comment>
<evidence type="ECO:0000256" key="1">
    <source>
        <dbReference type="HAMAP-Rule" id="MF_02210"/>
    </source>
</evidence>
<dbReference type="SUPFAM" id="SSF55729">
    <property type="entry name" value="Acyl-CoA N-acyltransferases (Nat)"/>
    <property type="match status" value="1"/>
</dbReference>
<comment type="subcellular location">
    <subcellularLocation>
        <location evidence="1 2">Cytoplasm</location>
    </subcellularLocation>
</comment>
<keyword evidence="4" id="KW-0689">Ribosomal protein</keyword>
<comment type="function">
    <text evidence="1 2">Acetylates the N-terminal alanine of ribosomal protein bS18.</text>
</comment>
<dbReference type="InterPro" id="IPR050276">
    <property type="entry name" value="MshD_Acetyltransferase"/>
</dbReference>
<gene>
    <name evidence="1 4" type="primary">rimI</name>
    <name evidence="4" type="ORF">KME65_02750</name>
</gene>
<dbReference type="PANTHER" id="PTHR43617:SF35">
    <property type="entry name" value="[RIBOSOMAL PROTEIN BS18]-ALANINE N-ACETYLTRANSFERASE"/>
    <property type="match status" value="1"/>
</dbReference>
<dbReference type="PROSITE" id="PS51186">
    <property type="entry name" value="GNAT"/>
    <property type="match status" value="1"/>
</dbReference>
<sequence length="155" mass="17403">MSAQLLDPLLGIRPMQPEDLPQVMAIEESVYPFPWTLGIFQDCLRVGYCCWVVTLDQQVLGYGVMSVVIDESHILNICIDPAWQGKGMGMKLARRLLKIARQHGAETAYLEVRVGNKAAIGLYEKLGFVEIGQRSGYYPDSDLRREDALVMSLEL</sequence>
<dbReference type="HAMAP" id="MF_02210">
    <property type="entry name" value="RimI"/>
    <property type="match status" value="1"/>
</dbReference>
<dbReference type="EC" id="2.3.1.266" evidence="1 2"/>
<dbReference type="PANTHER" id="PTHR43617">
    <property type="entry name" value="L-AMINO ACID N-ACETYLTRANSFERASE"/>
    <property type="match status" value="1"/>
</dbReference>
<name>A0A944QTE8_9GAMM</name>
<dbReference type="NCBIfam" id="TIGR01575">
    <property type="entry name" value="rimI"/>
    <property type="match status" value="1"/>
</dbReference>
<dbReference type="GO" id="GO:0005840">
    <property type="term" value="C:ribosome"/>
    <property type="evidence" value="ECO:0007669"/>
    <property type="project" value="UniProtKB-KW"/>
</dbReference>
<comment type="catalytic activity">
    <reaction evidence="1 2">
        <text>N-terminal L-alanyl-[ribosomal protein bS18] + acetyl-CoA = N-terminal N(alpha)-acetyl-L-alanyl-[ribosomal protein bS18] + CoA + H(+)</text>
        <dbReference type="Rhea" id="RHEA:43756"/>
        <dbReference type="Rhea" id="RHEA-COMP:10676"/>
        <dbReference type="Rhea" id="RHEA-COMP:10677"/>
        <dbReference type="ChEBI" id="CHEBI:15378"/>
        <dbReference type="ChEBI" id="CHEBI:57287"/>
        <dbReference type="ChEBI" id="CHEBI:57288"/>
        <dbReference type="ChEBI" id="CHEBI:64718"/>
        <dbReference type="ChEBI" id="CHEBI:83683"/>
        <dbReference type="EC" id="2.3.1.266"/>
    </reaction>
</comment>
<evidence type="ECO:0000256" key="2">
    <source>
        <dbReference type="RuleBase" id="RU363094"/>
    </source>
</evidence>
<dbReference type="EMBL" id="JAHHGM010000002">
    <property type="protein sequence ID" value="MBT2987859.1"/>
    <property type="molecule type" value="Genomic_DNA"/>
</dbReference>
<dbReference type="AlphaFoldDB" id="A0A944QTE8"/>
<evidence type="ECO:0000259" key="3">
    <source>
        <dbReference type="PROSITE" id="PS51186"/>
    </source>
</evidence>
<keyword evidence="1" id="KW-0012">Acyltransferase</keyword>
<dbReference type="InterPro" id="IPR006464">
    <property type="entry name" value="AcTrfase_RimI/Ard1"/>
</dbReference>
<reference evidence="4 5" key="1">
    <citation type="submission" date="2021-05" db="EMBL/GenBank/DDBJ databases">
        <title>Genetic and Functional Diversity in Clade A Lucinid endosymbionts from the Bahamas.</title>
        <authorList>
            <person name="Giani N.M."/>
            <person name="Engel A.S."/>
            <person name="Campbell B.J."/>
        </authorList>
    </citation>
    <scope>NUCLEOTIDE SEQUENCE [LARGE SCALE GENOMIC DNA]</scope>
    <source>
        <strain evidence="4">LUC16012Gg_MoonRockCtena</strain>
    </source>
</reference>
<dbReference type="Proteomes" id="UP000770889">
    <property type="component" value="Unassembled WGS sequence"/>
</dbReference>
<keyword evidence="1 2" id="KW-0963">Cytoplasm</keyword>
<dbReference type="InterPro" id="IPR000182">
    <property type="entry name" value="GNAT_dom"/>
</dbReference>
<dbReference type="Pfam" id="PF00583">
    <property type="entry name" value="Acetyltransf_1"/>
    <property type="match status" value="1"/>
</dbReference>
<feature type="active site" description="Proton acceptor" evidence="1">
    <location>
        <position position="111"/>
    </location>
</feature>
<feature type="active site" description="Proton donor" evidence="1">
    <location>
        <position position="123"/>
    </location>
</feature>
<dbReference type="Gene3D" id="3.40.630.30">
    <property type="match status" value="1"/>
</dbReference>
<protein>
    <recommendedName>
        <fullName evidence="1 2">[Ribosomal protein bS18]-alanine N-acetyltransferase</fullName>
        <ecNumber evidence="1 2">2.3.1.266</ecNumber>
    </recommendedName>
</protein>
<comment type="similarity">
    <text evidence="1 2">Belongs to the acetyltransferase family. RimI subfamily.</text>
</comment>
<organism evidence="4 5">
    <name type="scientific">Candidatus Thiodiazotropha taylori</name>
    <dbReference type="NCBI Taxonomy" id="2792791"/>
    <lineage>
        <taxon>Bacteria</taxon>
        <taxon>Pseudomonadati</taxon>
        <taxon>Pseudomonadota</taxon>
        <taxon>Gammaproteobacteria</taxon>
        <taxon>Chromatiales</taxon>
        <taxon>Sedimenticolaceae</taxon>
        <taxon>Candidatus Thiodiazotropha</taxon>
    </lineage>
</organism>
<comment type="caution">
    <text evidence="1">Lacks conserved residue(s) required for the propagation of feature annotation.</text>
</comment>
<feature type="domain" description="N-acetyltransferase" evidence="3">
    <location>
        <begin position="10"/>
        <end position="155"/>
    </location>
</feature>
<keyword evidence="1" id="KW-0808">Transferase</keyword>